<feature type="domain" description="W02B3.4-like N-terminal" evidence="5">
    <location>
        <begin position="2"/>
        <end position="59"/>
    </location>
</feature>
<keyword evidence="3" id="KW-1133">Transmembrane helix</keyword>
<evidence type="ECO:0000259" key="5">
    <source>
        <dbReference type="Pfam" id="PF24413"/>
    </source>
</evidence>
<evidence type="ECO:0000313" key="6">
    <source>
        <dbReference type="EMBL" id="GMS90376.1"/>
    </source>
</evidence>
<dbReference type="PANTHER" id="PTHR15407:SF28">
    <property type="entry name" value="RIBITOL-5-PHOSPHATE TRANSFERASE FKTN"/>
    <property type="match status" value="1"/>
</dbReference>
<proteinExistence type="predicted"/>
<feature type="non-terminal residue" evidence="6">
    <location>
        <position position="270"/>
    </location>
</feature>
<dbReference type="Pfam" id="PF24413">
    <property type="entry name" value="W02B3_4_N"/>
    <property type="match status" value="1"/>
</dbReference>
<dbReference type="InterPro" id="IPR009644">
    <property type="entry name" value="FKTN/MNN4/W02B3.4-1"/>
</dbReference>
<organism evidence="6 7">
    <name type="scientific">Pristionchus entomophagus</name>
    <dbReference type="NCBI Taxonomy" id="358040"/>
    <lineage>
        <taxon>Eukaryota</taxon>
        <taxon>Metazoa</taxon>
        <taxon>Ecdysozoa</taxon>
        <taxon>Nematoda</taxon>
        <taxon>Chromadorea</taxon>
        <taxon>Rhabditida</taxon>
        <taxon>Rhabditina</taxon>
        <taxon>Diplogasteromorpha</taxon>
        <taxon>Diplogasteroidea</taxon>
        <taxon>Neodiplogasteridae</taxon>
        <taxon>Pristionchus</taxon>
    </lineage>
</organism>
<keyword evidence="4" id="KW-0472">Membrane</keyword>
<evidence type="ECO:0000313" key="7">
    <source>
        <dbReference type="Proteomes" id="UP001432027"/>
    </source>
</evidence>
<dbReference type="InterPro" id="IPR057641">
    <property type="entry name" value="W02B3_4_N"/>
</dbReference>
<evidence type="ECO:0000256" key="3">
    <source>
        <dbReference type="ARBA" id="ARBA00022989"/>
    </source>
</evidence>
<gene>
    <name evidence="6" type="ORF">PENTCL1PPCAC_12551</name>
</gene>
<name>A0AAV5T4D8_9BILA</name>
<feature type="non-terminal residue" evidence="6">
    <location>
        <position position="1"/>
    </location>
</feature>
<evidence type="ECO:0000256" key="1">
    <source>
        <dbReference type="ARBA" id="ARBA00004167"/>
    </source>
</evidence>
<dbReference type="AlphaFoldDB" id="A0AAV5T4D8"/>
<evidence type="ECO:0000256" key="4">
    <source>
        <dbReference type="ARBA" id="ARBA00023136"/>
    </source>
</evidence>
<keyword evidence="2" id="KW-0812">Transmembrane</keyword>
<sequence length="270" mass="31877">QLDVIYYSKPRADREYWLFEMGNVNVISLRFDLYAASLIYFLSDVQAFLEDWKFARFIECQVLLKRNPTEPRTIPLSLMRHLAEMRDFIKQRGARLILAGGTLLGWYRECSLIPHTPDIDFFIRAEEYSPSILADLDSRWSSYNVLRIFGTPIDSYELTLNVKKARIGDYNNIDIFFLYTNAIESYVGGLDWNSRKKYKWSYPRMDSFCTADLLGHLFHVPCNPKEVLDKEYGNWQQDSPTADFVWYKTHRNVKENGEYTPNEMKGMRTF</sequence>
<comment type="subcellular location">
    <subcellularLocation>
        <location evidence="1">Membrane</location>
        <topology evidence="1">Single-pass membrane protein</topology>
    </subcellularLocation>
</comment>
<accession>A0AAV5T4D8</accession>
<dbReference type="Proteomes" id="UP001432027">
    <property type="component" value="Unassembled WGS sequence"/>
</dbReference>
<dbReference type="EMBL" id="BTSX01000003">
    <property type="protein sequence ID" value="GMS90376.1"/>
    <property type="molecule type" value="Genomic_DNA"/>
</dbReference>
<protein>
    <recommendedName>
        <fullName evidence="5">W02B3.4-like N-terminal domain-containing protein</fullName>
    </recommendedName>
</protein>
<dbReference type="GO" id="GO:0016020">
    <property type="term" value="C:membrane"/>
    <property type="evidence" value="ECO:0007669"/>
    <property type="project" value="UniProtKB-SubCell"/>
</dbReference>
<keyword evidence="7" id="KW-1185">Reference proteome</keyword>
<comment type="caution">
    <text evidence="6">The sequence shown here is derived from an EMBL/GenBank/DDBJ whole genome shotgun (WGS) entry which is preliminary data.</text>
</comment>
<evidence type="ECO:0000256" key="2">
    <source>
        <dbReference type="ARBA" id="ARBA00022692"/>
    </source>
</evidence>
<reference evidence="6" key="1">
    <citation type="submission" date="2023-10" db="EMBL/GenBank/DDBJ databases">
        <title>Genome assembly of Pristionchus species.</title>
        <authorList>
            <person name="Yoshida K."/>
            <person name="Sommer R.J."/>
        </authorList>
    </citation>
    <scope>NUCLEOTIDE SEQUENCE</scope>
    <source>
        <strain evidence="6">RS0144</strain>
    </source>
</reference>
<dbReference type="PANTHER" id="PTHR15407">
    <property type="entry name" value="FUKUTIN-RELATED"/>
    <property type="match status" value="1"/>
</dbReference>